<evidence type="ECO:0000313" key="3">
    <source>
        <dbReference type="EMBL" id="RCK21081.1"/>
    </source>
</evidence>
<dbReference type="RefSeq" id="WP_062954044.1">
    <property type="nucleotide sequence ID" value="NZ_JPWB01000006.1"/>
</dbReference>
<dbReference type="AlphaFoldDB" id="A0A367V9B2"/>
<accession>A0A367V9B2</accession>
<comment type="caution">
    <text evidence="3">The sequence shown here is derived from an EMBL/GenBank/DDBJ whole genome shotgun (WGS) entry which is preliminary data.</text>
</comment>
<feature type="compositionally biased region" description="Basic and acidic residues" evidence="2">
    <location>
        <begin position="11"/>
        <end position="24"/>
    </location>
</feature>
<gene>
    <name evidence="3" type="ORF">TH6_15035</name>
</gene>
<dbReference type="Proteomes" id="UP000253061">
    <property type="component" value="Unassembled WGS sequence"/>
</dbReference>
<protein>
    <submittedName>
        <fullName evidence="3">Uncharacterized protein</fullName>
    </submittedName>
</protein>
<feature type="coiled-coil region" evidence="1">
    <location>
        <begin position="68"/>
        <end position="95"/>
    </location>
</feature>
<evidence type="ECO:0000313" key="4">
    <source>
        <dbReference type="Proteomes" id="UP000253061"/>
    </source>
</evidence>
<keyword evidence="1" id="KW-0175">Coiled coil</keyword>
<dbReference type="EMBL" id="JPWB01000006">
    <property type="protein sequence ID" value="RCK21081.1"/>
    <property type="molecule type" value="Genomic_DNA"/>
</dbReference>
<evidence type="ECO:0000256" key="1">
    <source>
        <dbReference type="SAM" id="Coils"/>
    </source>
</evidence>
<proteinExistence type="predicted"/>
<organism evidence="3 4">
    <name type="scientific">Thalassospira profundimaris</name>
    <dbReference type="NCBI Taxonomy" id="502049"/>
    <lineage>
        <taxon>Bacteria</taxon>
        <taxon>Pseudomonadati</taxon>
        <taxon>Pseudomonadota</taxon>
        <taxon>Alphaproteobacteria</taxon>
        <taxon>Rhodospirillales</taxon>
        <taxon>Thalassospiraceae</taxon>
        <taxon>Thalassospira</taxon>
    </lineage>
</organism>
<sequence length="128" mass="14548">MTTETETPAARWREQGDQDPHAGKYDCERSELAYGDFTDDELANAVYLCDHRTSFRSIGLIEAAKQRIRWLSRQNEAKAARINELEQAASDLIERWSASGALILENPEDKSAMRKFRDALTKAKETAQ</sequence>
<name>A0A367V9B2_9PROT</name>
<reference evidence="3 4" key="1">
    <citation type="submission" date="2014-07" db="EMBL/GenBank/DDBJ databases">
        <title>Draft genome sequence of Thalassospira profundimaris R8-17.</title>
        <authorList>
            <person name="Lai Q."/>
            <person name="Shao Z."/>
        </authorList>
    </citation>
    <scope>NUCLEOTIDE SEQUENCE [LARGE SCALE GENOMIC DNA]</scope>
    <source>
        <strain evidence="3 4">R8-17</strain>
    </source>
</reference>
<evidence type="ECO:0000256" key="2">
    <source>
        <dbReference type="SAM" id="MobiDB-lite"/>
    </source>
</evidence>
<feature type="region of interest" description="Disordered" evidence="2">
    <location>
        <begin position="1"/>
        <end position="24"/>
    </location>
</feature>